<feature type="region of interest" description="Disordered" evidence="3">
    <location>
        <begin position="1"/>
        <end position="31"/>
    </location>
</feature>
<dbReference type="SUPFAM" id="SSF46689">
    <property type="entry name" value="Homeodomain-like"/>
    <property type="match status" value="1"/>
</dbReference>
<dbReference type="GO" id="GO:0003677">
    <property type="term" value="F:DNA binding"/>
    <property type="evidence" value="ECO:0007669"/>
    <property type="project" value="UniProtKB-UniRule"/>
</dbReference>
<feature type="compositionally biased region" description="Basic and acidic residues" evidence="3">
    <location>
        <begin position="20"/>
        <end position="31"/>
    </location>
</feature>
<comment type="caution">
    <text evidence="5">The sequence shown here is derived from an EMBL/GenBank/DDBJ whole genome shotgun (WGS) entry which is preliminary data.</text>
</comment>
<dbReference type="Proteomes" id="UP000094008">
    <property type="component" value="Unassembled WGS sequence"/>
</dbReference>
<evidence type="ECO:0000313" key="7">
    <source>
        <dbReference type="Proteomes" id="UP000094008"/>
    </source>
</evidence>
<evidence type="ECO:0000313" key="6">
    <source>
        <dbReference type="EMBL" id="TGB39565.1"/>
    </source>
</evidence>
<protein>
    <submittedName>
        <fullName evidence="5">TetR family transcriptional regulator</fullName>
    </submittedName>
</protein>
<dbReference type="PROSITE" id="PS50977">
    <property type="entry name" value="HTH_TETR_2"/>
    <property type="match status" value="1"/>
</dbReference>
<evidence type="ECO:0000313" key="5">
    <source>
        <dbReference type="EMBL" id="OBB96078.1"/>
    </source>
</evidence>
<reference evidence="5" key="1">
    <citation type="submission" date="2016-06" db="EMBL/GenBank/DDBJ databases">
        <authorList>
            <person name="Kjaerup R.B."/>
            <person name="Dalgaard T.S."/>
            <person name="Juul-Madsen H.R."/>
        </authorList>
    </citation>
    <scope>NUCLEOTIDE SEQUENCE [LARGE SCALE GENOMIC DNA]</scope>
    <source>
        <strain evidence="5">852002-10433_SCH5171157</strain>
    </source>
</reference>
<dbReference type="PRINTS" id="PR00455">
    <property type="entry name" value="HTHTETR"/>
</dbReference>
<dbReference type="Pfam" id="PF00440">
    <property type="entry name" value="TetR_N"/>
    <property type="match status" value="1"/>
</dbReference>
<dbReference type="AlphaFoldDB" id="A0A1A1Z4M4"/>
<dbReference type="EMBL" id="LZSY01000028">
    <property type="protein sequence ID" value="OBB96078.1"/>
    <property type="molecule type" value="Genomic_DNA"/>
</dbReference>
<evidence type="ECO:0000313" key="8">
    <source>
        <dbReference type="Proteomes" id="UP000297792"/>
    </source>
</evidence>
<evidence type="ECO:0000256" key="2">
    <source>
        <dbReference type="PROSITE-ProRule" id="PRU00335"/>
    </source>
</evidence>
<dbReference type="RefSeq" id="WP_064879435.1">
    <property type="nucleotide sequence ID" value="NZ_LZIB01000039.1"/>
</dbReference>
<dbReference type="OrthoDB" id="8617654at2"/>
<keyword evidence="8" id="KW-1185">Reference proteome</keyword>
<reference evidence="6 8" key="3">
    <citation type="submission" date="2018-12" db="EMBL/GenBank/DDBJ databases">
        <title>Draft genome sequences of Mycolicibacterium peregrinum isolated from a pig with lymphadenitis and from soil on the same Japanese pig farm.</title>
        <authorList>
            <person name="Komatsu T."/>
            <person name="Ohya K."/>
            <person name="Sawai K."/>
            <person name="Odoi J.O."/>
            <person name="Otsu K."/>
            <person name="Ota A."/>
            <person name="Ito T."/>
            <person name="Kawai M."/>
            <person name="Maruyama F."/>
        </authorList>
    </citation>
    <scope>NUCLEOTIDE SEQUENCE [LARGE SCALE GENOMIC DNA]</scope>
    <source>
        <strain evidence="6 8">138</strain>
    </source>
</reference>
<evidence type="ECO:0000256" key="3">
    <source>
        <dbReference type="SAM" id="MobiDB-lite"/>
    </source>
</evidence>
<dbReference type="InterPro" id="IPR050692">
    <property type="entry name" value="HTH_transcr_repressor_FabR"/>
</dbReference>
<keyword evidence="1 2" id="KW-0238">DNA-binding</keyword>
<dbReference type="PANTHER" id="PTHR47752:SF1">
    <property type="entry name" value="HTH-TYPE TRANSCRIPTIONAL REPRESSOR FABR"/>
    <property type="match status" value="1"/>
</dbReference>
<accession>A0A1A1Z4M4</accession>
<dbReference type="PANTHER" id="PTHR47752">
    <property type="entry name" value="HTH-TYPE TRANSCRIPTIONAL REPRESSOR FABR"/>
    <property type="match status" value="1"/>
</dbReference>
<reference evidence="7" key="2">
    <citation type="submission" date="2016-06" db="EMBL/GenBank/DDBJ databases">
        <authorList>
            <person name="Sutton G."/>
            <person name="Brinkac L."/>
            <person name="Sanka R."/>
            <person name="Adams M."/>
            <person name="Lau E."/>
            <person name="Mehaffy C."/>
            <person name="Tameris M."/>
            <person name="Hatherill M."/>
            <person name="Hanekom W."/>
            <person name="Mahomed H."/>
            <person name="Mcshane H."/>
        </authorList>
    </citation>
    <scope>NUCLEOTIDE SEQUENCE [LARGE SCALE GENOMIC DNA]</scope>
    <source>
        <strain evidence="7">852002-10433_SCH5171157</strain>
    </source>
</reference>
<gene>
    <name evidence="5" type="ORF">A5779_17475</name>
    <name evidence="6" type="ORF">EJD98_20965</name>
</gene>
<organism evidence="5 7">
    <name type="scientific">Mycolicibacterium peregrinum</name>
    <name type="common">Mycobacterium peregrinum</name>
    <dbReference type="NCBI Taxonomy" id="43304"/>
    <lineage>
        <taxon>Bacteria</taxon>
        <taxon>Bacillati</taxon>
        <taxon>Actinomycetota</taxon>
        <taxon>Actinomycetes</taxon>
        <taxon>Mycobacteriales</taxon>
        <taxon>Mycobacteriaceae</taxon>
        <taxon>Mycolicibacterium</taxon>
    </lineage>
</organism>
<evidence type="ECO:0000259" key="4">
    <source>
        <dbReference type="PROSITE" id="PS50977"/>
    </source>
</evidence>
<dbReference type="Gene3D" id="1.10.357.10">
    <property type="entry name" value="Tetracycline Repressor, domain 2"/>
    <property type="match status" value="1"/>
</dbReference>
<feature type="DNA-binding region" description="H-T-H motif" evidence="2">
    <location>
        <begin position="55"/>
        <end position="74"/>
    </location>
</feature>
<evidence type="ECO:0000256" key="1">
    <source>
        <dbReference type="ARBA" id="ARBA00023125"/>
    </source>
</evidence>
<dbReference type="Proteomes" id="UP000297792">
    <property type="component" value="Unassembled WGS sequence"/>
</dbReference>
<dbReference type="InterPro" id="IPR001647">
    <property type="entry name" value="HTH_TetR"/>
</dbReference>
<sequence length="226" mass="25495">MNSRSPSSRDRRSSRSSSSRPKDNLSREERKEATRRAIITAALKLLEEDSFSALSLREVTREAGIVPAAFYRHFETMDALGLVLIDESFRALREMLRRGRAGQLDPKRIIESSVDILFNSVSERPEHWRFISRERNSGVTVVRYAIRTEIRLITSELAIDLARLPGLTTWSSEDLNILSGLFVNSMMVTAESIEDANDAKALEDIKQNARKQLRMIVVGVAGWSSG</sequence>
<feature type="domain" description="HTH tetR-type" evidence="4">
    <location>
        <begin position="32"/>
        <end position="92"/>
    </location>
</feature>
<name>A0A1A1Z4M4_MYCPR</name>
<proteinExistence type="predicted"/>
<dbReference type="Gene3D" id="1.10.10.60">
    <property type="entry name" value="Homeodomain-like"/>
    <property type="match status" value="1"/>
</dbReference>
<dbReference type="InterPro" id="IPR009057">
    <property type="entry name" value="Homeodomain-like_sf"/>
</dbReference>
<dbReference type="EMBL" id="RWKA01000012">
    <property type="protein sequence ID" value="TGB39565.1"/>
    <property type="molecule type" value="Genomic_DNA"/>
</dbReference>